<dbReference type="InterPro" id="IPR009223">
    <property type="entry name" value="APC_rpt"/>
</dbReference>
<dbReference type="PANTHER" id="PTHR12607">
    <property type="entry name" value="ADENOMATOUS POLYPOSIS COLI PROTEIN FAMILY"/>
    <property type="match status" value="1"/>
</dbReference>
<evidence type="ECO:0008006" key="4">
    <source>
        <dbReference type="Google" id="ProtNLM"/>
    </source>
</evidence>
<dbReference type="EMBL" id="CAXAJV020001292">
    <property type="protein sequence ID" value="CAL7942259.1"/>
    <property type="molecule type" value="Genomic_DNA"/>
</dbReference>
<reference evidence="2 3" key="1">
    <citation type="submission" date="2024-08" db="EMBL/GenBank/DDBJ databases">
        <authorList>
            <person name="Will J Nash"/>
            <person name="Angela Man"/>
            <person name="Seanna McTaggart"/>
            <person name="Kendall Baker"/>
            <person name="Tom Barker"/>
            <person name="Leah Catchpole"/>
            <person name="Alex Durrant"/>
            <person name="Karim Gharbi"/>
            <person name="Naomi Irish"/>
            <person name="Gemy Kaithakottil"/>
            <person name="Debby Ku"/>
            <person name="Aaliyah Providence"/>
            <person name="Felix Shaw"/>
            <person name="David Swarbreck"/>
            <person name="Chris Watkins"/>
            <person name="Ann M. McCartney"/>
            <person name="Giulio Formenti"/>
            <person name="Alice Mouton"/>
            <person name="Noel Vella"/>
            <person name="Bjorn M von Reumont"/>
            <person name="Adriana Vella"/>
            <person name="Wilfried Haerty"/>
        </authorList>
    </citation>
    <scope>NUCLEOTIDE SEQUENCE [LARGE SCALE GENOMIC DNA]</scope>
</reference>
<proteinExistence type="predicted"/>
<dbReference type="InterPro" id="IPR009240">
    <property type="entry name" value="APC_15aa_rpt"/>
</dbReference>
<evidence type="ECO:0000313" key="2">
    <source>
        <dbReference type="EMBL" id="CAL7942259.1"/>
    </source>
</evidence>
<dbReference type="Pfam" id="PF05972">
    <property type="entry name" value="APC_15aa"/>
    <property type="match status" value="1"/>
</dbReference>
<dbReference type="Pfam" id="PF05923">
    <property type="entry name" value="APC_r"/>
    <property type="match status" value="3"/>
</dbReference>
<evidence type="ECO:0000256" key="1">
    <source>
        <dbReference type="SAM" id="MobiDB-lite"/>
    </source>
</evidence>
<organism evidence="2 3">
    <name type="scientific">Xylocopa violacea</name>
    <name type="common">Violet carpenter bee</name>
    <name type="synonym">Apis violacea</name>
    <dbReference type="NCBI Taxonomy" id="135666"/>
    <lineage>
        <taxon>Eukaryota</taxon>
        <taxon>Metazoa</taxon>
        <taxon>Ecdysozoa</taxon>
        <taxon>Arthropoda</taxon>
        <taxon>Hexapoda</taxon>
        <taxon>Insecta</taxon>
        <taxon>Pterygota</taxon>
        <taxon>Neoptera</taxon>
        <taxon>Endopterygota</taxon>
        <taxon>Hymenoptera</taxon>
        <taxon>Apocrita</taxon>
        <taxon>Aculeata</taxon>
        <taxon>Apoidea</taxon>
        <taxon>Anthophila</taxon>
        <taxon>Apidae</taxon>
        <taxon>Xylocopa</taxon>
        <taxon>Xylocopa</taxon>
    </lineage>
</organism>
<feature type="compositionally biased region" description="Basic and acidic residues" evidence="1">
    <location>
        <begin position="23"/>
        <end position="62"/>
    </location>
</feature>
<feature type="compositionally biased region" description="Basic and acidic residues" evidence="1">
    <location>
        <begin position="441"/>
        <end position="475"/>
    </location>
</feature>
<protein>
    <recommendedName>
        <fullName evidence="4">Adenomatous polyposis coli protein</fullName>
    </recommendedName>
</protein>
<accession>A0ABP1NMK5</accession>
<keyword evidence="3" id="KW-1185">Reference proteome</keyword>
<feature type="compositionally biased region" description="Basic and acidic residues" evidence="1">
    <location>
        <begin position="1"/>
        <end position="14"/>
    </location>
</feature>
<feature type="compositionally biased region" description="Basic and acidic residues" evidence="1">
    <location>
        <begin position="600"/>
        <end position="620"/>
    </location>
</feature>
<feature type="region of interest" description="Disordered" evidence="1">
    <location>
        <begin position="744"/>
        <end position="789"/>
    </location>
</feature>
<evidence type="ECO:0000313" key="3">
    <source>
        <dbReference type="Proteomes" id="UP001642520"/>
    </source>
</evidence>
<feature type="compositionally biased region" description="Low complexity" evidence="1">
    <location>
        <begin position="751"/>
        <end position="766"/>
    </location>
</feature>
<feature type="region of interest" description="Disordered" evidence="1">
    <location>
        <begin position="676"/>
        <end position="714"/>
    </location>
</feature>
<feature type="compositionally biased region" description="Polar residues" evidence="1">
    <location>
        <begin position="583"/>
        <end position="596"/>
    </location>
</feature>
<gene>
    <name evidence="2" type="ORF">XYLVIOL_LOCUS5467</name>
</gene>
<sequence length="1034" mass="115001">MISMERSVEQRYEDETTEQPVDYSKKYSERKTVTENHTIKNSPRADRTCKKEFSERDSKVDLFGDYAETDLDQPTDYGLRYAEDDTDDDEKQSPEYFSGSVQEDTVKTYCTEGTPYETPFNFSTATSMSDLRLEDTKEPVDSQKKHERRKILDLSRKEDMNYERQLSLNCSEERSLLAEEKLDTSKASKTCKPGCLSPDKLLNYYQTGTPDGFSRANSLSSLGSTMTQRNNVTRIISKVPCTDSSEKIEKVSDRAERVTTSTNANVLRISDETDGLAEVKNNSRVMDKEGKMVTFSRQDYYAEQTPLMFSRCSSLGSLSGFEQHSIHDDRSSIVSDFSRRTSGVVSPSELPDSPTQTIPPSPRNHKNQYGDFISKVPEEAVRPSVRHLSYPKSCQPPRSSVFEDDIATFKEESTPIEFSTATSLSSLTIDDEMKISNISKPENKSKEPPNDPNKDIKVDATEEKVSNMGIEKEQEQVSDGDEDDEDMLAACISMGIQNNRYRQSFKTSTVQKPVPLESSNVLARCQRTPVLNRLEPSVSFPVTSVDTPVTSSKPNKTTIEVVAAPDSVHIYCTEDTPADISPVGSQSNLSALSMPSVQEDVERTEEPKSSSEVDCHRNDLSDESSNLSGEDEKILDECIQSGIPKVRQITPPPTNCISFAPKTEVLTQRFNICGTPSSSPVESGNKNSIIRKPSCPETLEPGNDLSDDSPNHSDDEAILSECIRAAMPKVRLNISTLVGQALSQTVEKPKSAPSLRKLSSSSSSSLYRQPEYTNQNKEQSKKTVPFENNLSLSEEEEDIMLAQCIKSGMPKALNVSSNSSLVSVKKQPEYSKTRNTASAYYINKPCTTRNAMVQTQLPHKPIENDQLLQGGTLCTFHSTKGQEHKRHVVKNGGINAYEKSSSLGSCARKIAQLEHEHNSTNDNVQNISRTEVPNCRSPILNTADNDDDESCRNTMKSNVVPSRHSSVSSLSEEGSLGSIEEWALLELCISSGMPRNKCRLKGMKNTDGNAREDRDTIAEDNYSICSYNSYVCKT</sequence>
<dbReference type="InterPro" id="IPR026818">
    <property type="entry name" value="Apc_fam"/>
</dbReference>
<feature type="region of interest" description="Disordered" evidence="1">
    <location>
        <begin position="579"/>
        <end position="631"/>
    </location>
</feature>
<feature type="region of interest" description="Disordered" evidence="1">
    <location>
        <begin position="435"/>
        <end position="482"/>
    </location>
</feature>
<feature type="region of interest" description="Disordered" evidence="1">
    <location>
        <begin position="338"/>
        <end position="369"/>
    </location>
</feature>
<dbReference type="PANTHER" id="PTHR12607:SF12">
    <property type="entry name" value="APC-LIKE, ISOFORM A-RELATED"/>
    <property type="match status" value="1"/>
</dbReference>
<feature type="compositionally biased region" description="Polar residues" evidence="1">
    <location>
        <begin position="676"/>
        <end position="688"/>
    </location>
</feature>
<comment type="caution">
    <text evidence="2">The sequence shown here is derived from an EMBL/GenBank/DDBJ whole genome shotgun (WGS) entry which is preliminary data.</text>
</comment>
<name>A0ABP1NMK5_XYLVO</name>
<dbReference type="Proteomes" id="UP001642520">
    <property type="component" value="Unassembled WGS sequence"/>
</dbReference>
<feature type="region of interest" description="Disordered" evidence="1">
    <location>
        <begin position="1"/>
        <end position="104"/>
    </location>
</feature>